<protein>
    <submittedName>
        <fullName evidence="2">Uncharacterized protein</fullName>
    </submittedName>
</protein>
<comment type="caution">
    <text evidence="2">The sequence shown here is derived from an EMBL/GenBank/DDBJ whole genome shotgun (WGS) entry which is preliminary data.</text>
</comment>
<sequence>MNTVFFKADTYVKLMNFVGIPLVMIYIGLMFVKPWFYGNWSYVHGVWHSWQSLNVGVLAFVSSLIAFNISRYNAEQQRKRDYLASKAFLPRSLSELCSFMKDSSKVYVNALPKSKTKKTEAPEEPLAELDVFKECIRHARPEVGSYLALILMKLQIHNARMHSVANQPRINILYGQDCLYSACEIQVLINYLFDYARGEQEYAEPTFGWEDFSTAYRNMGVRFEDIDRLEHITKERIAKSGGKILT</sequence>
<dbReference type="RefSeq" id="WP_150872546.1">
    <property type="nucleotide sequence ID" value="NZ_VWSE01000008.1"/>
</dbReference>
<accession>A0A5N3QXY4</accession>
<feature type="transmembrane region" description="Helical" evidence="1">
    <location>
        <begin position="12"/>
        <end position="32"/>
    </location>
</feature>
<gene>
    <name evidence="2" type="ORF">F2P58_20715</name>
</gene>
<keyword evidence="1" id="KW-0812">Transmembrane</keyword>
<reference evidence="2 3" key="1">
    <citation type="submission" date="2019-09" db="EMBL/GenBank/DDBJ databases">
        <title>Whole genome sequence of Vibrio fortis.</title>
        <authorList>
            <person name="Das S.K."/>
        </authorList>
    </citation>
    <scope>NUCLEOTIDE SEQUENCE [LARGE SCALE GENOMIC DNA]</scope>
    <source>
        <strain evidence="2 3">AN60</strain>
    </source>
</reference>
<dbReference type="AlphaFoldDB" id="A0A5N3QXY4"/>
<proteinExistence type="predicted"/>
<feature type="transmembrane region" description="Helical" evidence="1">
    <location>
        <begin position="52"/>
        <end position="70"/>
    </location>
</feature>
<evidence type="ECO:0000313" key="2">
    <source>
        <dbReference type="EMBL" id="KAB0287054.1"/>
    </source>
</evidence>
<name>A0A5N3QXY4_9VIBR</name>
<evidence type="ECO:0000256" key="1">
    <source>
        <dbReference type="SAM" id="Phobius"/>
    </source>
</evidence>
<evidence type="ECO:0000313" key="3">
    <source>
        <dbReference type="Proteomes" id="UP000326789"/>
    </source>
</evidence>
<dbReference type="EMBL" id="VWSE01000008">
    <property type="protein sequence ID" value="KAB0287054.1"/>
    <property type="molecule type" value="Genomic_DNA"/>
</dbReference>
<keyword evidence="1" id="KW-1133">Transmembrane helix</keyword>
<organism evidence="2 3">
    <name type="scientific">Vibrio fortis</name>
    <dbReference type="NCBI Taxonomy" id="212667"/>
    <lineage>
        <taxon>Bacteria</taxon>
        <taxon>Pseudomonadati</taxon>
        <taxon>Pseudomonadota</taxon>
        <taxon>Gammaproteobacteria</taxon>
        <taxon>Vibrionales</taxon>
        <taxon>Vibrionaceae</taxon>
        <taxon>Vibrio</taxon>
    </lineage>
</organism>
<keyword evidence="1" id="KW-0472">Membrane</keyword>
<dbReference type="Proteomes" id="UP000326789">
    <property type="component" value="Unassembled WGS sequence"/>
</dbReference>